<sequence>MTTRLPPPEDLPTPSALETMTWAAGSTFGRLFFRGGAHATEWDTFRSFGPVSTMRFDHHPPPAKEHPKRAITYLAPSTIRAGSQDPFEVCVVETYSTTKLIDTRSREPWFTLWSTTRDLIGLDVVDGPWLARAHGNAAISSGPRAISRDWSRAIYRSFDTLDGIYYGTSSLPMARSVALFERARSALPARYLLALPLSHPGFGPALRRIAATYGYDLIV</sequence>
<evidence type="ECO:0008006" key="3">
    <source>
        <dbReference type="Google" id="ProtNLM"/>
    </source>
</evidence>
<organism evidence="1 2">
    <name type="scientific">Pseudolysinimonas yzui</name>
    <dbReference type="NCBI Taxonomy" id="2708254"/>
    <lineage>
        <taxon>Bacteria</taxon>
        <taxon>Bacillati</taxon>
        <taxon>Actinomycetota</taxon>
        <taxon>Actinomycetes</taxon>
        <taxon>Micrococcales</taxon>
        <taxon>Microbacteriaceae</taxon>
        <taxon>Pseudolysinimonas</taxon>
    </lineage>
</organism>
<accession>A0A8J3GM53</accession>
<dbReference type="AlphaFoldDB" id="A0A8J3GM53"/>
<proteinExistence type="predicted"/>
<gene>
    <name evidence="1" type="ORF">GCM10011600_01420</name>
</gene>
<dbReference type="EMBL" id="BNAI01000001">
    <property type="protein sequence ID" value="GHF04676.1"/>
    <property type="molecule type" value="Genomic_DNA"/>
</dbReference>
<dbReference type="Proteomes" id="UP000617531">
    <property type="component" value="Unassembled WGS sequence"/>
</dbReference>
<name>A0A8J3GM53_9MICO</name>
<evidence type="ECO:0000313" key="1">
    <source>
        <dbReference type="EMBL" id="GHF04676.1"/>
    </source>
</evidence>
<evidence type="ECO:0000313" key="2">
    <source>
        <dbReference type="Proteomes" id="UP000617531"/>
    </source>
</evidence>
<comment type="caution">
    <text evidence="1">The sequence shown here is derived from an EMBL/GenBank/DDBJ whole genome shotgun (WGS) entry which is preliminary data.</text>
</comment>
<reference evidence="1" key="1">
    <citation type="journal article" date="2014" name="Int. J. Syst. Evol. Microbiol.">
        <title>Complete genome sequence of Corynebacterium casei LMG S-19264T (=DSM 44701T), isolated from a smear-ripened cheese.</title>
        <authorList>
            <consortium name="US DOE Joint Genome Institute (JGI-PGF)"/>
            <person name="Walter F."/>
            <person name="Albersmeier A."/>
            <person name="Kalinowski J."/>
            <person name="Ruckert C."/>
        </authorList>
    </citation>
    <scope>NUCLEOTIDE SEQUENCE</scope>
    <source>
        <strain evidence="1">CGMCC 1.16548</strain>
    </source>
</reference>
<protein>
    <recommendedName>
        <fullName evidence="3">RES domain-containing protein</fullName>
    </recommendedName>
</protein>
<reference evidence="1" key="2">
    <citation type="submission" date="2020-09" db="EMBL/GenBank/DDBJ databases">
        <authorList>
            <person name="Sun Q."/>
            <person name="Zhou Y."/>
        </authorList>
    </citation>
    <scope>NUCLEOTIDE SEQUENCE</scope>
    <source>
        <strain evidence="1">CGMCC 1.16548</strain>
    </source>
</reference>
<keyword evidence="2" id="KW-1185">Reference proteome</keyword>